<protein>
    <recommendedName>
        <fullName evidence="3">Beta-lactamase-related domain-containing protein</fullName>
    </recommendedName>
</protein>
<evidence type="ECO:0000256" key="1">
    <source>
        <dbReference type="ARBA" id="ARBA00038215"/>
    </source>
</evidence>
<dbReference type="InterPro" id="IPR050491">
    <property type="entry name" value="AmpC-like"/>
</dbReference>
<dbReference type="SUPFAM" id="SSF56601">
    <property type="entry name" value="beta-lactamase/transpeptidase-like"/>
    <property type="match status" value="1"/>
</dbReference>
<feature type="chain" id="PRO_5012021408" description="Beta-lactamase-related domain-containing protein" evidence="2">
    <location>
        <begin position="23"/>
        <end position="602"/>
    </location>
</feature>
<sequence>MASINSSLIFLALLYASCISYAARLPSRDEPPSERVLITPDIDAFANSLLATWNSSGFAVAVVQRDSKVPGGWRREFGSYGVAKDDGTPMTPDTLFAIASNSKLFLSFSAGLLISNETLANERGRNLEWTTKAQDVLPEWGLMDEEASKGTAIQDMLSHRTGLPRHDFLISSRPGRKAEMVATLKYLRPSTEFRETFQYNNLMYECLTLLPPVLLNQSYESYIAQHLFDPLNMTSSTYSVKDAESSGKFADGFQWSLRDLTKGIRGTRTAVVPYVMRNGTESNLAGAGGVISSARDLSIWASMLLNNGRHPETNEVVVPEAVVEHVATGMTIYQSRASYPELSPIVYGHGQMRYSYRGHEIIEHGGSVPGYRTQVARYPYDDLAIVVLSNDDQAYPMIEALKWRITDEIFGLPKIDWDTRYQNATKAYNAAYETKLPRPANVQPPSAPLESLEKSYSHPAYGTIQPCYVGGTHNSSSLCANLLNSSNAKLITAASDPNIPTFIIPFSSFTTTHFRLTHFDKNIFNVSMLWTNKEVREEEGYGSEGSVLTGLDAGYEVEWVNPGQEGEGLAFKGGIWGMGEGGRSPEGTGEASAEVWFKLDAN</sequence>
<name>A0A2A9NMI2_9AGAR</name>
<dbReference type="OrthoDB" id="5946976at2759"/>
<comment type="similarity">
    <text evidence="1">Belongs to the peptidase S12 family.</text>
</comment>
<dbReference type="InterPro" id="IPR001466">
    <property type="entry name" value="Beta-lactam-related"/>
</dbReference>
<dbReference type="EMBL" id="KZ301985">
    <property type="protein sequence ID" value="PFH51759.1"/>
    <property type="molecule type" value="Genomic_DNA"/>
</dbReference>
<evidence type="ECO:0000259" key="3">
    <source>
        <dbReference type="Pfam" id="PF00144"/>
    </source>
</evidence>
<evidence type="ECO:0000256" key="2">
    <source>
        <dbReference type="SAM" id="SignalP"/>
    </source>
</evidence>
<feature type="signal peptide" evidence="2">
    <location>
        <begin position="1"/>
        <end position="22"/>
    </location>
</feature>
<dbReference type="InterPro" id="IPR012338">
    <property type="entry name" value="Beta-lactam/transpept-like"/>
</dbReference>
<evidence type="ECO:0000313" key="5">
    <source>
        <dbReference type="Proteomes" id="UP000242287"/>
    </source>
</evidence>
<dbReference type="Gene3D" id="3.40.710.10">
    <property type="entry name" value="DD-peptidase/beta-lactamase superfamily"/>
    <property type="match status" value="1"/>
</dbReference>
<feature type="domain" description="Beta-lactamase-related" evidence="3">
    <location>
        <begin position="55"/>
        <end position="394"/>
    </location>
</feature>
<keyword evidence="2" id="KW-0732">Signal</keyword>
<dbReference type="PANTHER" id="PTHR46825">
    <property type="entry name" value="D-ALANYL-D-ALANINE-CARBOXYPEPTIDASE/ENDOPEPTIDASE AMPH"/>
    <property type="match status" value="1"/>
</dbReference>
<evidence type="ECO:0000313" key="4">
    <source>
        <dbReference type="EMBL" id="PFH51759.1"/>
    </source>
</evidence>
<dbReference type="AlphaFoldDB" id="A0A2A9NMI2"/>
<dbReference type="Proteomes" id="UP000242287">
    <property type="component" value="Unassembled WGS sequence"/>
</dbReference>
<organism evidence="4 5">
    <name type="scientific">Amanita thiersii Skay4041</name>
    <dbReference type="NCBI Taxonomy" id="703135"/>
    <lineage>
        <taxon>Eukaryota</taxon>
        <taxon>Fungi</taxon>
        <taxon>Dikarya</taxon>
        <taxon>Basidiomycota</taxon>
        <taxon>Agaricomycotina</taxon>
        <taxon>Agaricomycetes</taxon>
        <taxon>Agaricomycetidae</taxon>
        <taxon>Agaricales</taxon>
        <taxon>Pluteineae</taxon>
        <taxon>Amanitaceae</taxon>
        <taxon>Amanita</taxon>
    </lineage>
</organism>
<keyword evidence="5" id="KW-1185">Reference proteome</keyword>
<accession>A0A2A9NMI2</accession>
<dbReference type="PANTHER" id="PTHR46825:SF15">
    <property type="entry name" value="BETA-LACTAMASE-RELATED DOMAIN-CONTAINING PROTEIN"/>
    <property type="match status" value="1"/>
</dbReference>
<reference evidence="4 5" key="1">
    <citation type="submission" date="2014-02" db="EMBL/GenBank/DDBJ databases">
        <title>Transposable element dynamics among asymbiotic and ectomycorrhizal Amanita fungi.</title>
        <authorList>
            <consortium name="DOE Joint Genome Institute"/>
            <person name="Hess J."/>
            <person name="Skrede I."/>
            <person name="Wolfe B."/>
            <person name="LaButti K."/>
            <person name="Ohm R.A."/>
            <person name="Grigoriev I.V."/>
            <person name="Pringle A."/>
        </authorList>
    </citation>
    <scope>NUCLEOTIDE SEQUENCE [LARGE SCALE GENOMIC DNA]</scope>
    <source>
        <strain evidence="4 5">SKay4041</strain>
    </source>
</reference>
<dbReference type="Pfam" id="PF00144">
    <property type="entry name" value="Beta-lactamase"/>
    <property type="match status" value="1"/>
</dbReference>
<gene>
    <name evidence="4" type="ORF">AMATHDRAFT_2852</name>
</gene>
<proteinExistence type="inferred from homology"/>
<dbReference type="STRING" id="703135.A0A2A9NMI2"/>